<dbReference type="GO" id="GO:0016787">
    <property type="term" value="F:hydrolase activity"/>
    <property type="evidence" value="ECO:0007669"/>
    <property type="project" value="UniProtKB-KW"/>
</dbReference>
<dbReference type="GO" id="GO:0005634">
    <property type="term" value="C:nucleus"/>
    <property type="evidence" value="ECO:0007669"/>
    <property type="project" value="TreeGrafter"/>
</dbReference>
<dbReference type="SUPFAM" id="SSF53474">
    <property type="entry name" value="alpha/beta-Hydrolases"/>
    <property type="match status" value="1"/>
</dbReference>
<dbReference type="OrthoDB" id="2094269at2759"/>
<dbReference type="Pfam" id="PF03959">
    <property type="entry name" value="FSH1"/>
    <property type="match status" value="1"/>
</dbReference>
<evidence type="ECO:0000259" key="2">
    <source>
        <dbReference type="Pfam" id="PF03959"/>
    </source>
</evidence>
<evidence type="ECO:0000256" key="1">
    <source>
        <dbReference type="ARBA" id="ARBA00022801"/>
    </source>
</evidence>
<evidence type="ECO:0000313" key="3">
    <source>
        <dbReference type="EMBL" id="ODQ64819.1"/>
    </source>
</evidence>
<dbReference type="InterPro" id="IPR050593">
    <property type="entry name" value="LovG"/>
</dbReference>
<gene>
    <name evidence="3" type="ORF">NADFUDRAFT_52440</name>
</gene>
<dbReference type="PANTHER" id="PTHR48070:SF6">
    <property type="entry name" value="ESTERASE OVCA2"/>
    <property type="match status" value="1"/>
</dbReference>
<keyword evidence="4" id="KW-1185">Reference proteome</keyword>
<dbReference type="PANTHER" id="PTHR48070">
    <property type="entry name" value="ESTERASE OVCA2"/>
    <property type="match status" value="1"/>
</dbReference>
<keyword evidence="1" id="KW-0378">Hydrolase</keyword>
<protein>
    <submittedName>
        <fullName evidence="3">FSH1-domain-containing protein</fullName>
    </submittedName>
</protein>
<evidence type="ECO:0000313" key="4">
    <source>
        <dbReference type="Proteomes" id="UP000095009"/>
    </source>
</evidence>
<dbReference type="AlphaFoldDB" id="A0A1E3PHC7"/>
<proteinExistence type="predicted"/>
<reference evidence="3 4" key="1">
    <citation type="journal article" date="2016" name="Proc. Natl. Acad. Sci. U.S.A.">
        <title>Comparative genomics of biotechnologically important yeasts.</title>
        <authorList>
            <person name="Riley R."/>
            <person name="Haridas S."/>
            <person name="Wolfe K.H."/>
            <person name="Lopes M.R."/>
            <person name="Hittinger C.T."/>
            <person name="Goeker M."/>
            <person name="Salamov A.A."/>
            <person name="Wisecaver J.H."/>
            <person name="Long T.M."/>
            <person name="Calvey C.H."/>
            <person name="Aerts A.L."/>
            <person name="Barry K.W."/>
            <person name="Choi C."/>
            <person name="Clum A."/>
            <person name="Coughlan A.Y."/>
            <person name="Deshpande S."/>
            <person name="Douglass A.P."/>
            <person name="Hanson S.J."/>
            <person name="Klenk H.-P."/>
            <person name="LaButti K.M."/>
            <person name="Lapidus A."/>
            <person name="Lindquist E.A."/>
            <person name="Lipzen A.M."/>
            <person name="Meier-Kolthoff J.P."/>
            <person name="Ohm R.A."/>
            <person name="Otillar R.P."/>
            <person name="Pangilinan J.L."/>
            <person name="Peng Y."/>
            <person name="Rokas A."/>
            <person name="Rosa C.A."/>
            <person name="Scheuner C."/>
            <person name="Sibirny A.A."/>
            <person name="Slot J.C."/>
            <person name="Stielow J.B."/>
            <person name="Sun H."/>
            <person name="Kurtzman C.P."/>
            <person name="Blackwell M."/>
            <person name="Grigoriev I.V."/>
            <person name="Jeffries T.W."/>
        </authorList>
    </citation>
    <scope>NUCLEOTIDE SEQUENCE [LARGE SCALE GENOMIC DNA]</scope>
    <source>
        <strain evidence="3 4">DSM 6958</strain>
    </source>
</reference>
<dbReference type="Proteomes" id="UP000095009">
    <property type="component" value="Unassembled WGS sequence"/>
</dbReference>
<accession>A0A1E3PHC7</accession>
<dbReference type="STRING" id="857566.A0A1E3PHC7"/>
<organism evidence="3 4">
    <name type="scientific">Nadsonia fulvescens var. elongata DSM 6958</name>
    <dbReference type="NCBI Taxonomy" id="857566"/>
    <lineage>
        <taxon>Eukaryota</taxon>
        <taxon>Fungi</taxon>
        <taxon>Dikarya</taxon>
        <taxon>Ascomycota</taxon>
        <taxon>Saccharomycotina</taxon>
        <taxon>Dipodascomycetes</taxon>
        <taxon>Dipodascales</taxon>
        <taxon>Dipodascales incertae sedis</taxon>
        <taxon>Nadsonia</taxon>
    </lineage>
</organism>
<dbReference type="GO" id="GO:0005737">
    <property type="term" value="C:cytoplasm"/>
    <property type="evidence" value="ECO:0007669"/>
    <property type="project" value="TreeGrafter"/>
</dbReference>
<dbReference type="InterPro" id="IPR005645">
    <property type="entry name" value="FSH-like_dom"/>
</dbReference>
<dbReference type="EMBL" id="KV454411">
    <property type="protein sequence ID" value="ODQ64819.1"/>
    <property type="molecule type" value="Genomic_DNA"/>
</dbReference>
<dbReference type="Gene3D" id="3.40.50.1820">
    <property type="entry name" value="alpha/beta hydrolase"/>
    <property type="match status" value="1"/>
</dbReference>
<dbReference type="InterPro" id="IPR029058">
    <property type="entry name" value="AB_hydrolase_fold"/>
</dbReference>
<feature type="domain" description="Serine hydrolase" evidence="2">
    <location>
        <begin position="3"/>
        <end position="208"/>
    </location>
</feature>
<name>A0A1E3PHC7_9ASCO</name>
<sequence>MGGKILCLHGFVQTGSVFARKSSAVRKALKKIGYETVYLTAPVKLQPADLPFEKDQGVSSLGGSTEEEDYRSWWPTREAAPNYYDLTEAFKSVTEVIETQGPFEGILGFSQGAGFAGLLCNHIHKLHASQPPLSFAIFYSGFRVLVEQHQQYYEGGINIPTLHILGSLDSVVPDERSAKLVNICNEANRTVFTHPGGHFVPNTKNAVNVLVSWLTKLEEAKVENEKDSVNDDDWDAFDNIGKV</sequence>
<dbReference type="FunFam" id="3.40.50.1820:FF:000073">
    <property type="entry name" value="esterase OVCA2 isoform X6"/>
    <property type="match status" value="1"/>
</dbReference>